<reference evidence="2 3" key="1">
    <citation type="journal article" date="2020" name="ISME J.">
        <title>Enrichment and physiological characterization of a novel comammox Nitrospira indicates ammonium inhibition of complete nitrification.</title>
        <authorList>
            <person name="Sakoula D."/>
            <person name="Koch H."/>
            <person name="Frank J."/>
            <person name="Jetten M.S.M."/>
            <person name="van Kessel M.A.H.J."/>
            <person name="Lucker S."/>
        </authorList>
    </citation>
    <scope>NUCLEOTIDE SEQUENCE [LARGE SCALE GENOMIC DNA]</scope>
    <source>
        <strain evidence="2">Comreactor17</strain>
    </source>
</reference>
<name>A0A7S8FFH3_9BACT</name>
<organism evidence="2 3">
    <name type="scientific">Candidatus Nitrospira kreftii</name>
    <dbReference type="NCBI Taxonomy" id="2652173"/>
    <lineage>
        <taxon>Bacteria</taxon>
        <taxon>Pseudomonadati</taxon>
        <taxon>Nitrospirota</taxon>
        <taxon>Nitrospiria</taxon>
        <taxon>Nitrospirales</taxon>
        <taxon>Nitrospiraceae</taxon>
        <taxon>Nitrospira</taxon>
    </lineage>
</organism>
<feature type="chain" id="PRO_5032463823" description="FG-GAP repeat protein" evidence="1">
    <location>
        <begin position="20"/>
        <end position="205"/>
    </location>
</feature>
<evidence type="ECO:0000313" key="3">
    <source>
        <dbReference type="Proteomes" id="UP000593737"/>
    </source>
</evidence>
<sequence length="205" mass="22736">MKLTSMASMLLTIVPAMTAAASVEVTAFAEKQFCETVARLMGDQFVIESGLSRTIEWVPVELKGEGPTVRRCSSLDKTIIDLDNDGRADLLVKTTFCMKGEPSDSLYVFPADSNVLEETNWQDLSPLLATRDKFERTGGTYPLMSLRMDKGQASHALTTTFSLQPFVLDGTSYVGLSDARREWLVIAKYRGGERFEDLCYLHSAN</sequence>
<evidence type="ECO:0000256" key="1">
    <source>
        <dbReference type="SAM" id="SignalP"/>
    </source>
</evidence>
<dbReference type="AlphaFoldDB" id="A0A7S8FFH3"/>
<evidence type="ECO:0000313" key="2">
    <source>
        <dbReference type="EMBL" id="QPD05059.1"/>
    </source>
</evidence>
<accession>A0A7S8FFH3</accession>
<gene>
    <name evidence="2" type="ORF">Nkreftii_002833</name>
</gene>
<evidence type="ECO:0008006" key="4">
    <source>
        <dbReference type="Google" id="ProtNLM"/>
    </source>
</evidence>
<feature type="signal peptide" evidence="1">
    <location>
        <begin position="1"/>
        <end position="19"/>
    </location>
</feature>
<proteinExistence type="predicted"/>
<dbReference type="EMBL" id="CP047423">
    <property type="protein sequence ID" value="QPD05059.1"/>
    <property type="molecule type" value="Genomic_DNA"/>
</dbReference>
<keyword evidence="1" id="KW-0732">Signal</keyword>
<dbReference type="KEGG" id="nkf:Nkreftii_002833"/>
<protein>
    <recommendedName>
        <fullName evidence="4">FG-GAP repeat protein</fullName>
    </recommendedName>
</protein>
<dbReference type="Proteomes" id="UP000593737">
    <property type="component" value="Chromosome"/>
</dbReference>